<evidence type="ECO:0000256" key="1">
    <source>
        <dbReference type="ARBA" id="ARBA00006611"/>
    </source>
</evidence>
<dbReference type="OrthoDB" id="9805147at2"/>
<keyword evidence="5" id="KW-1185">Reference proteome</keyword>
<dbReference type="InterPro" id="IPR027417">
    <property type="entry name" value="P-loop_NTPase"/>
</dbReference>
<reference evidence="4 5" key="2">
    <citation type="submission" date="2019-09" db="EMBL/GenBank/DDBJ databases">
        <title>Complete genome sequencing of four Arcobacter species reveals a diverse suite of mobile elements.</title>
        <authorList>
            <person name="Miller W.G."/>
            <person name="Yee E."/>
            <person name="Bono J.L."/>
        </authorList>
    </citation>
    <scope>NUCLEOTIDE SEQUENCE [LARGE SCALE GENOMIC DNA]</scope>
    <source>
        <strain evidence="4 5">LMG 26638</strain>
    </source>
</reference>
<evidence type="ECO:0000313" key="5">
    <source>
        <dbReference type="Proteomes" id="UP000322726"/>
    </source>
</evidence>
<dbReference type="PANTHER" id="PTHR30258">
    <property type="entry name" value="TYPE II SECRETION SYSTEM PROTEIN GSPE-RELATED"/>
    <property type="match status" value="1"/>
</dbReference>
<gene>
    <name evidence="4" type="ORF">APAC_1941</name>
</gene>
<keyword evidence="3" id="KW-0067">ATP-binding</keyword>
<evidence type="ECO:0000256" key="2">
    <source>
        <dbReference type="ARBA" id="ARBA00022741"/>
    </source>
</evidence>
<comment type="similarity">
    <text evidence="1">Belongs to the GSP E family.</text>
</comment>
<dbReference type="Proteomes" id="UP000322726">
    <property type="component" value="Chromosome"/>
</dbReference>
<dbReference type="Gene3D" id="3.40.50.300">
    <property type="entry name" value="P-loop containing nucleotide triphosphate hydrolases"/>
    <property type="match status" value="1"/>
</dbReference>
<dbReference type="GO" id="GO:0016887">
    <property type="term" value="F:ATP hydrolysis activity"/>
    <property type="evidence" value="ECO:0007669"/>
    <property type="project" value="TreeGrafter"/>
</dbReference>
<dbReference type="EMBL" id="CP035928">
    <property type="protein sequence ID" value="QEP35015.1"/>
    <property type="molecule type" value="Genomic_DNA"/>
</dbReference>
<reference evidence="5" key="1">
    <citation type="submission" date="2019-09" db="EMBL/GenBank/DDBJ databases">
        <title>Complete genome sequencing of four Arcobacter species reveals a diverse suite of mobile elements.</title>
        <authorList>
            <person name="On S.L.W."/>
            <person name="Miller W.G."/>
            <person name="Biggs P."/>
            <person name="Cornelius A."/>
            <person name="Vandamme P."/>
        </authorList>
    </citation>
    <scope>NUCLEOTIDE SEQUENCE [LARGE SCALE GENOMIC DNA]</scope>
    <source>
        <strain evidence="5">LMG 26638</strain>
    </source>
</reference>
<dbReference type="InterPro" id="IPR003593">
    <property type="entry name" value="AAA+_ATPase"/>
</dbReference>
<dbReference type="Gene3D" id="3.30.450.90">
    <property type="match status" value="1"/>
</dbReference>
<evidence type="ECO:0000313" key="4">
    <source>
        <dbReference type="EMBL" id="QEP35015.1"/>
    </source>
</evidence>
<sequence length="451" mass="52139">MKKLNKIIIDYSLFEKYGEDYLSMNLIIPIYEDDMYIKVAICKESKLLDIESKFNKLVSYSEYTKEEIQFFLLNLELRKKLTKLSLKVIYSNLNDNFLELFFNELISFCIKIRSSDLHFESNEEFTIVRLRIDGRMKKFFIFKKELFRFLSSYIKLISNLDITQTRIPMDSRFSLNVSEKKYDFRVSTMPTVSGESIVLRILDKTNIEKNLNNLGFNESLLNEFKNIINLAQGLVLVAGPTGSGKTTTLYSLLKELNSEDKKIITVEDPVEYKIEDITQISINSKIGLNFELVLKNILRQDPDVIFIGEIRDKFSLDIALQASLTGHLVIATIHSNSALQTITRLIDLNADTFLLSTTLKYILSQRLVINYCKKCQGNGCSHCNFTKFYDRSCIAELLKVDEKISSMIFTKSSLIQIEKYLKTINYKTILEDGIEKVNNGITSIEEIYKVL</sequence>
<name>A0A5C2HBW0_9BACT</name>
<dbReference type="PANTHER" id="PTHR30258:SF1">
    <property type="entry name" value="PROTEIN TRANSPORT PROTEIN HOFB HOMOLOG"/>
    <property type="match status" value="1"/>
</dbReference>
<evidence type="ECO:0000256" key="3">
    <source>
        <dbReference type="ARBA" id="ARBA00022840"/>
    </source>
</evidence>
<dbReference type="GO" id="GO:0005524">
    <property type="term" value="F:ATP binding"/>
    <property type="evidence" value="ECO:0007669"/>
    <property type="project" value="UniProtKB-KW"/>
</dbReference>
<dbReference type="Pfam" id="PF00437">
    <property type="entry name" value="T2SSE"/>
    <property type="match status" value="1"/>
</dbReference>
<dbReference type="CDD" id="cd01129">
    <property type="entry name" value="PulE-GspE-like"/>
    <property type="match status" value="1"/>
</dbReference>
<dbReference type="GO" id="GO:0005886">
    <property type="term" value="C:plasma membrane"/>
    <property type="evidence" value="ECO:0007669"/>
    <property type="project" value="TreeGrafter"/>
</dbReference>
<proteinExistence type="inferred from homology"/>
<reference evidence="4 5" key="3">
    <citation type="submission" date="2019-09" db="EMBL/GenBank/DDBJ databases">
        <title>Taxonomic note: a critical rebuttal of the proposed division of the genus Arcobacter into six genera, emended descriptions of Arcobacter anaerophilus and the genus Arcobacter, and an assessment of genus-level boundaries for Epsilonproteobacteria using in silico genomic comparator tools.</title>
        <authorList>
            <person name="On S.L.W."/>
            <person name="Miller W.G."/>
            <person name="Biggs P."/>
            <person name="Cornelius A."/>
            <person name="Vandamme P."/>
        </authorList>
    </citation>
    <scope>NUCLEOTIDE SEQUENCE [LARGE SCALE GENOMIC DNA]</scope>
    <source>
        <strain evidence="4 5">LMG 26638</strain>
    </source>
</reference>
<protein>
    <submittedName>
        <fullName evidence="4">Type II secretion/transformation system, E protein</fullName>
    </submittedName>
</protein>
<dbReference type="KEGG" id="apai:APAC_1941"/>
<organism evidence="4 5">
    <name type="scientific">Malaciobacter pacificus</name>
    <dbReference type="NCBI Taxonomy" id="1080223"/>
    <lineage>
        <taxon>Bacteria</taxon>
        <taxon>Pseudomonadati</taxon>
        <taxon>Campylobacterota</taxon>
        <taxon>Epsilonproteobacteria</taxon>
        <taxon>Campylobacterales</taxon>
        <taxon>Arcobacteraceae</taxon>
        <taxon>Malaciobacter</taxon>
    </lineage>
</organism>
<keyword evidence="2" id="KW-0547">Nucleotide-binding</keyword>
<dbReference type="RefSeq" id="WP_130233925.1">
    <property type="nucleotide sequence ID" value="NZ_BMEF01000038.1"/>
</dbReference>
<dbReference type="AlphaFoldDB" id="A0A5C2HBW0"/>
<dbReference type="SUPFAM" id="SSF52540">
    <property type="entry name" value="P-loop containing nucleoside triphosphate hydrolases"/>
    <property type="match status" value="1"/>
</dbReference>
<accession>A0A5C2HBW0</accession>
<dbReference type="SMART" id="SM00382">
    <property type="entry name" value="AAA"/>
    <property type="match status" value="1"/>
</dbReference>
<dbReference type="InterPro" id="IPR001482">
    <property type="entry name" value="T2SS/T4SS_dom"/>
</dbReference>